<proteinExistence type="predicted"/>
<accession>A0A1I3Y7B8</accession>
<feature type="domain" description="ABC transporter" evidence="4">
    <location>
        <begin position="5"/>
        <end position="246"/>
    </location>
</feature>
<dbReference type="SUPFAM" id="SSF52540">
    <property type="entry name" value="P-loop containing nucleoside triphosphate hydrolases"/>
    <property type="match status" value="1"/>
</dbReference>
<dbReference type="InterPro" id="IPR027417">
    <property type="entry name" value="P-loop_NTPase"/>
</dbReference>
<dbReference type="RefSeq" id="WP_149759928.1">
    <property type="nucleotide sequence ID" value="NZ_BSPE01000007.1"/>
</dbReference>
<dbReference type="GO" id="GO:0005524">
    <property type="term" value="F:ATP binding"/>
    <property type="evidence" value="ECO:0007669"/>
    <property type="project" value="UniProtKB-KW"/>
</dbReference>
<protein>
    <submittedName>
        <fullName evidence="5">Branched-chain amino acid transport system ATP-binding protein</fullName>
    </submittedName>
</protein>
<gene>
    <name evidence="5" type="ORF">SAMN04488498_104256</name>
</gene>
<dbReference type="InterPro" id="IPR003439">
    <property type="entry name" value="ABC_transporter-like_ATP-bd"/>
</dbReference>
<keyword evidence="3 5" id="KW-0067">ATP-binding</keyword>
<dbReference type="OrthoDB" id="9780942at2"/>
<keyword evidence="6" id="KW-1185">Reference proteome</keyword>
<evidence type="ECO:0000256" key="1">
    <source>
        <dbReference type="ARBA" id="ARBA00022448"/>
    </source>
</evidence>
<dbReference type="InterPro" id="IPR051120">
    <property type="entry name" value="ABC_AA/LPS_Transport"/>
</dbReference>
<name>A0A1I3Y7B8_9HYPH</name>
<keyword evidence="2" id="KW-0547">Nucleotide-binding</keyword>
<evidence type="ECO:0000313" key="5">
    <source>
        <dbReference type="EMBL" id="SFK27738.1"/>
    </source>
</evidence>
<dbReference type="GO" id="GO:0016887">
    <property type="term" value="F:ATP hydrolysis activity"/>
    <property type="evidence" value="ECO:0007669"/>
    <property type="project" value="InterPro"/>
</dbReference>
<sequence length="250" mass="26770">MTPLLTTKGLSRSFGGLHAVRDVDFQLLPGEIRAIIGPNGAGKTTFVSLVCGRIEPSTGAIVFDGDDITNLPAHQRVRRGIAYTFQITSVFANLTAYENVALSVQRALIDKHQDRAPQKRAAALHRGVMEALERTGIASHRAALAGNLSYGHQRLLEVAMGLALKPRLLILDEPTQGLSDGEIESFIGLARDISGEATVLLIEHNMQVVMALADRITVFNAGRILAEGAPEEIRSNVAVQNAYLGTAADA</sequence>
<dbReference type="CDD" id="cd03219">
    <property type="entry name" value="ABC_Mj1267_LivG_branched"/>
    <property type="match status" value="1"/>
</dbReference>
<organism evidence="5 6">
    <name type="scientific">Neomesorhizobium albiziae</name>
    <dbReference type="NCBI Taxonomy" id="335020"/>
    <lineage>
        <taxon>Bacteria</taxon>
        <taxon>Pseudomonadati</taxon>
        <taxon>Pseudomonadota</taxon>
        <taxon>Alphaproteobacteria</taxon>
        <taxon>Hyphomicrobiales</taxon>
        <taxon>Phyllobacteriaceae</taxon>
        <taxon>Neomesorhizobium</taxon>
    </lineage>
</organism>
<dbReference type="PROSITE" id="PS50893">
    <property type="entry name" value="ABC_TRANSPORTER_2"/>
    <property type="match status" value="1"/>
</dbReference>
<dbReference type="GO" id="GO:0005886">
    <property type="term" value="C:plasma membrane"/>
    <property type="evidence" value="ECO:0007669"/>
    <property type="project" value="TreeGrafter"/>
</dbReference>
<dbReference type="Pfam" id="PF12399">
    <property type="entry name" value="BCA_ABC_TP_C"/>
    <property type="match status" value="1"/>
</dbReference>
<dbReference type="EMBL" id="FOSL01000004">
    <property type="protein sequence ID" value="SFK27738.1"/>
    <property type="molecule type" value="Genomic_DNA"/>
</dbReference>
<dbReference type="Pfam" id="PF00005">
    <property type="entry name" value="ABC_tran"/>
    <property type="match status" value="1"/>
</dbReference>
<evidence type="ECO:0000256" key="2">
    <source>
        <dbReference type="ARBA" id="ARBA00022741"/>
    </source>
</evidence>
<evidence type="ECO:0000313" key="6">
    <source>
        <dbReference type="Proteomes" id="UP000323300"/>
    </source>
</evidence>
<dbReference type="SMART" id="SM00382">
    <property type="entry name" value="AAA"/>
    <property type="match status" value="1"/>
</dbReference>
<dbReference type="InterPro" id="IPR032823">
    <property type="entry name" value="BCA_ABC_TP_C"/>
</dbReference>
<dbReference type="Gene3D" id="3.40.50.300">
    <property type="entry name" value="P-loop containing nucleotide triphosphate hydrolases"/>
    <property type="match status" value="1"/>
</dbReference>
<dbReference type="PANTHER" id="PTHR45772:SF9">
    <property type="entry name" value="CONSERVED COMPONENT OF ABC TRANSPORTER FOR NATURAL AMINO ACIDS"/>
    <property type="match status" value="1"/>
</dbReference>
<dbReference type="Proteomes" id="UP000323300">
    <property type="component" value="Unassembled WGS sequence"/>
</dbReference>
<keyword evidence="1" id="KW-0813">Transport</keyword>
<evidence type="ECO:0000259" key="4">
    <source>
        <dbReference type="PROSITE" id="PS50893"/>
    </source>
</evidence>
<reference evidence="5 6" key="1">
    <citation type="submission" date="2016-10" db="EMBL/GenBank/DDBJ databases">
        <authorList>
            <person name="Varghese N."/>
            <person name="Submissions S."/>
        </authorList>
    </citation>
    <scope>NUCLEOTIDE SEQUENCE [LARGE SCALE GENOMIC DNA]</scope>
    <source>
        <strain evidence="5 6">DSM 21822</strain>
    </source>
</reference>
<dbReference type="AlphaFoldDB" id="A0A1I3Y7B8"/>
<dbReference type="PANTHER" id="PTHR45772">
    <property type="entry name" value="CONSERVED COMPONENT OF ABC TRANSPORTER FOR NATURAL AMINO ACIDS-RELATED"/>
    <property type="match status" value="1"/>
</dbReference>
<evidence type="ECO:0000256" key="3">
    <source>
        <dbReference type="ARBA" id="ARBA00022840"/>
    </source>
</evidence>
<dbReference type="InterPro" id="IPR003593">
    <property type="entry name" value="AAA+_ATPase"/>
</dbReference>